<keyword evidence="2" id="KW-1185">Reference proteome</keyword>
<protein>
    <submittedName>
        <fullName evidence="1">Uncharacterized protein</fullName>
    </submittedName>
</protein>
<dbReference type="Proteomes" id="UP000008281">
    <property type="component" value="Unassembled WGS sequence"/>
</dbReference>
<dbReference type="InParanoid" id="E3N2Q0"/>
<organism evidence="2">
    <name type="scientific">Caenorhabditis remanei</name>
    <name type="common">Caenorhabditis vulgaris</name>
    <dbReference type="NCBI Taxonomy" id="31234"/>
    <lineage>
        <taxon>Eukaryota</taxon>
        <taxon>Metazoa</taxon>
        <taxon>Ecdysozoa</taxon>
        <taxon>Nematoda</taxon>
        <taxon>Chromadorea</taxon>
        <taxon>Rhabditida</taxon>
        <taxon>Rhabditina</taxon>
        <taxon>Rhabditomorpha</taxon>
        <taxon>Rhabditoidea</taxon>
        <taxon>Rhabditidae</taxon>
        <taxon>Peloderinae</taxon>
        <taxon>Caenorhabditis</taxon>
    </lineage>
</organism>
<reference evidence="1" key="1">
    <citation type="submission" date="2007-07" db="EMBL/GenBank/DDBJ databases">
        <title>PCAP assembly of the Caenorhabditis remanei genome.</title>
        <authorList>
            <consortium name="The Caenorhabditis remanei Sequencing Consortium"/>
            <person name="Wilson R.K."/>
        </authorList>
    </citation>
    <scope>NUCLEOTIDE SEQUENCE [LARGE SCALE GENOMIC DNA]</scope>
    <source>
        <strain evidence="1">PB4641</strain>
    </source>
</reference>
<evidence type="ECO:0000313" key="2">
    <source>
        <dbReference type="Proteomes" id="UP000008281"/>
    </source>
</evidence>
<accession>E3N2Q0</accession>
<dbReference type="STRING" id="31234.E3N2Q0"/>
<sequence>MQGAHMAIKIPLSPVSCKYTTEQLLDDKYYLPYNRILASVKRGFFRMRTTPKYYKFSAYAGICRHLKQSCSKLCQISCSRGNAPF</sequence>
<name>E3N2Q0_CAERE</name>
<evidence type="ECO:0000313" key="1">
    <source>
        <dbReference type="EMBL" id="EFO84242.1"/>
    </source>
</evidence>
<proteinExistence type="predicted"/>
<dbReference type="EMBL" id="DS268514">
    <property type="protein sequence ID" value="EFO84242.1"/>
    <property type="molecule type" value="Genomic_DNA"/>
</dbReference>
<dbReference type="HOGENOM" id="CLU_2514788_0_0_1"/>
<gene>
    <name evidence="1" type="ORF">CRE_15621</name>
</gene>
<dbReference type="AlphaFoldDB" id="E3N2Q0"/>